<dbReference type="Pfam" id="PF00010">
    <property type="entry name" value="HLH"/>
    <property type="match status" value="1"/>
</dbReference>
<keyword evidence="3" id="KW-1185">Reference proteome</keyword>
<dbReference type="GO" id="GO:0000977">
    <property type="term" value="F:RNA polymerase II transcription regulatory region sequence-specific DNA binding"/>
    <property type="evidence" value="ECO:0007669"/>
    <property type="project" value="TreeGrafter"/>
</dbReference>
<dbReference type="Proteomes" id="UP000887540">
    <property type="component" value="Unplaced"/>
</dbReference>
<organism evidence="3 4">
    <name type="scientific">Acrobeloides nanus</name>
    <dbReference type="NCBI Taxonomy" id="290746"/>
    <lineage>
        <taxon>Eukaryota</taxon>
        <taxon>Metazoa</taxon>
        <taxon>Ecdysozoa</taxon>
        <taxon>Nematoda</taxon>
        <taxon>Chromadorea</taxon>
        <taxon>Rhabditida</taxon>
        <taxon>Tylenchina</taxon>
        <taxon>Cephalobomorpha</taxon>
        <taxon>Cephaloboidea</taxon>
        <taxon>Cephalobidae</taxon>
        <taxon>Acrobeloides</taxon>
    </lineage>
</organism>
<evidence type="ECO:0000256" key="1">
    <source>
        <dbReference type="ARBA" id="ARBA00023125"/>
    </source>
</evidence>
<evidence type="ECO:0000313" key="4">
    <source>
        <dbReference type="WBParaSite" id="ACRNAN_Path_22.g70.t1"/>
    </source>
</evidence>
<name>A0A914C3N5_9BILA</name>
<evidence type="ECO:0000259" key="2">
    <source>
        <dbReference type="PROSITE" id="PS50888"/>
    </source>
</evidence>
<proteinExistence type="predicted"/>
<dbReference type="SUPFAM" id="SSF47459">
    <property type="entry name" value="HLH, helix-loop-helix DNA-binding domain"/>
    <property type="match status" value="1"/>
</dbReference>
<dbReference type="Gene3D" id="4.10.280.10">
    <property type="entry name" value="Helix-loop-helix DNA-binding domain"/>
    <property type="match status" value="1"/>
</dbReference>
<dbReference type="GO" id="GO:0000981">
    <property type="term" value="F:DNA-binding transcription factor activity, RNA polymerase II-specific"/>
    <property type="evidence" value="ECO:0007669"/>
    <property type="project" value="TreeGrafter"/>
</dbReference>
<dbReference type="AlphaFoldDB" id="A0A914C3N5"/>
<dbReference type="InterPro" id="IPR011598">
    <property type="entry name" value="bHLH_dom"/>
</dbReference>
<protein>
    <submittedName>
        <fullName evidence="4">BHLH domain-containing protein</fullName>
    </submittedName>
</protein>
<dbReference type="WBParaSite" id="ACRNAN_Path_22.g70.t1">
    <property type="protein sequence ID" value="ACRNAN_Path_22.g70.t1"/>
    <property type="gene ID" value="ACRNAN_Path_22.g70"/>
</dbReference>
<dbReference type="PANTHER" id="PTHR23349:SF108">
    <property type="entry name" value="BHLH DOMAIN-CONTAINING PROTEIN"/>
    <property type="match status" value="1"/>
</dbReference>
<keyword evidence="1" id="KW-0238">DNA-binding</keyword>
<feature type="domain" description="BHLH" evidence="2">
    <location>
        <begin position="65"/>
        <end position="118"/>
    </location>
</feature>
<dbReference type="GO" id="GO:0046983">
    <property type="term" value="F:protein dimerization activity"/>
    <property type="evidence" value="ECO:0007669"/>
    <property type="project" value="InterPro"/>
</dbReference>
<accession>A0A914C3N5</accession>
<evidence type="ECO:0000313" key="3">
    <source>
        <dbReference type="Proteomes" id="UP000887540"/>
    </source>
</evidence>
<sequence>METSHVKIKQSCNPSYTSIQTQPIAKDNINGPNKFAKNSILVVQRTRSFRRRAAHVNNSLYKFPKTVEKRNARERTRVHTVNQAFLMLKYRIPSIKSNAKRVSKLKILRAAINHIYSLSDLLEKAPQVSRPEPAPNQPSNSSEFLPCPQPTIMPKPIVDLASNNSAFVALPYMGYENLALSTHFNYPSALSQAALDQLCYPNFPMMNNFVNTNFI</sequence>
<dbReference type="GO" id="GO:0032502">
    <property type="term" value="P:developmental process"/>
    <property type="evidence" value="ECO:0007669"/>
    <property type="project" value="TreeGrafter"/>
</dbReference>
<dbReference type="SMART" id="SM00353">
    <property type="entry name" value="HLH"/>
    <property type="match status" value="1"/>
</dbReference>
<reference evidence="4" key="1">
    <citation type="submission" date="2022-11" db="UniProtKB">
        <authorList>
            <consortium name="WormBaseParasite"/>
        </authorList>
    </citation>
    <scope>IDENTIFICATION</scope>
</reference>
<dbReference type="PANTHER" id="PTHR23349">
    <property type="entry name" value="BASIC HELIX-LOOP-HELIX TRANSCRIPTION FACTOR, TWIST"/>
    <property type="match status" value="1"/>
</dbReference>
<dbReference type="CDD" id="cd11418">
    <property type="entry name" value="bHLH_TS_ASCL"/>
    <property type="match status" value="1"/>
</dbReference>
<dbReference type="InterPro" id="IPR050283">
    <property type="entry name" value="E-box_TF_Regulators"/>
</dbReference>
<dbReference type="InterPro" id="IPR036638">
    <property type="entry name" value="HLH_DNA-bd_sf"/>
</dbReference>
<dbReference type="PROSITE" id="PS50888">
    <property type="entry name" value="BHLH"/>
    <property type="match status" value="1"/>
</dbReference>